<evidence type="ECO:0000256" key="1">
    <source>
        <dbReference type="ARBA" id="ARBA00004651"/>
    </source>
</evidence>
<dbReference type="Gene3D" id="3.90.70.10">
    <property type="entry name" value="Cysteine proteinases"/>
    <property type="match status" value="1"/>
</dbReference>
<evidence type="ECO:0000256" key="4">
    <source>
        <dbReference type="ARBA" id="ARBA00022519"/>
    </source>
</evidence>
<dbReference type="PANTHER" id="PTHR24221:SF606">
    <property type="entry name" value="COLICIN V SECRETION-PROCESSING ATP-BINDING PROTEIN"/>
    <property type="match status" value="1"/>
</dbReference>
<comment type="function">
    <text evidence="11">Involved in the export of calmodulin-sensitive adenylate cyclase-hemolysin (cyclolysin).</text>
</comment>
<keyword evidence="4" id="KW-0997">Cell inner membrane</keyword>
<keyword evidence="3" id="KW-1003">Cell membrane</keyword>
<keyword evidence="9 14" id="KW-1133">Transmembrane helix</keyword>
<feature type="transmembrane region" description="Helical" evidence="14">
    <location>
        <begin position="224"/>
        <end position="241"/>
    </location>
</feature>
<evidence type="ECO:0000256" key="11">
    <source>
        <dbReference type="ARBA" id="ARBA00055355"/>
    </source>
</evidence>
<dbReference type="GO" id="GO:0034040">
    <property type="term" value="F:ATPase-coupled lipid transmembrane transporter activity"/>
    <property type="evidence" value="ECO:0007669"/>
    <property type="project" value="TreeGrafter"/>
</dbReference>
<dbReference type="GO" id="GO:0008234">
    <property type="term" value="F:cysteine-type peptidase activity"/>
    <property type="evidence" value="ECO:0007669"/>
    <property type="project" value="InterPro"/>
</dbReference>
<proteinExistence type="inferred from homology"/>
<dbReference type="CDD" id="cd02419">
    <property type="entry name" value="Peptidase_C39C"/>
    <property type="match status" value="1"/>
</dbReference>
<evidence type="ECO:0000256" key="7">
    <source>
        <dbReference type="ARBA" id="ARBA00022741"/>
    </source>
</evidence>
<evidence type="ECO:0000256" key="9">
    <source>
        <dbReference type="ARBA" id="ARBA00022989"/>
    </source>
</evidence>
<evidence type="ECO:0000256" key="12">
    <source>
        <dbReference type="ARBA" id="ARBA00061173"/>
    </source>
</evidence>
<dbReference type="CDD" id="cd18567">
    <property type="entry name" value="ABC_6TM_CvaB_RaxB_like"/>
    <property type="match status" value="1"/>
</dbReference>
<feature type="transmembrane region" description="Helical" evidence="14">
    <location>
        <begin position="291"/>
        <end position="320"/>
    </location>
</feature>
<evidence type="ECO:0000256" key="8">
    <source>
        <dbReference type="ARBA" id="ARBA00022840"/>
    </source>
</evidence>
<dbReference type="Gene3D" id="1.20.1560.10">
    <property type="entry name" value="ABC transporter type 1, transmembrane domain"/>
    <property type="match status" value="1"/>
</dbReference>
<keyword evidence="6" id="KW-0354">Hemolysis</keyword>
<feature type="transmembrane region" description="Helical" evidence="14">
    <location>
        <begin position="196"/>
        <end position="217"/>
    </location>
</feature>
<dbReference type="Gene3D" id="3.40.50.300">
    <property type="entry name" value="P-loop containing nucleotide triphosphate hydrolases"/>
    <property type="match status" value="1"/>
</dbReference>
<dbReference type="GO" id="GO:0006508">
    <property type="term" value="P:proteolysis"/>
    <property type="evidence" value="ECO:0007669"/>
    <property type="project" value="InterPro"/>
</dbReference>
<evidence type="ECO:0000256" key="6">
    <source>
        <dbReference type="ARBA" id="ARBA00022735"/>
    </source>
</evidence>
<keyword evidence="6" id="KW-0204">Cytolysis</keyword>
<keyword evidence="2" id="KW-0813">Transport</keyword>
<dbReference type="Proteomes" id="UP000414136">
    <property type="component" value="Unassembled WGS sequence"/>
</dbReference>
<protein>
    <recommendedName>
        <fullName evidence="13">Cyclolysin secretion/processing ATP-binding protein CyaB</fullName>
    </recommendedName>
</protein>
<dbReference type="InterPro" id="IPR039421">
    <property type="entry name" value="Type_1_exporter"/>
</dbReference>
<evidence type="ECO:0000256" key="2">
    <source>
        <dbReference type="ARBA" id="ARBA00022448"/>
    </source>
</evidence>
<dbReference type="PROSITE" id="PS50893">
    <property type="entry name" value="ABC_TRANSPORTER_2"/>
    <property type="match status" value="1"/>
</dbReference>
<dbReference type="PANTHER" id="PTHR24221">
    <property type="entry name" value="ATP-BINDING CASSETTE SUB-FAMILY B"/>
    <property type="match status" value="1"/>
</dbReference>
<dbReference type="InterPro" id="IPR003593">
    <property type="entry name" value="AAA+_ATPase"/>
</dbReference>
<feature type="transmembrane region" description="Helical" evidence="14">
    <location>
        <begin position="157"/>
        <end position="184"/>
    </location>
</feature>
<gene>
    <name evidence="18" type="ORF">PCA31118_04285</name>
</gene>
<reference evidence="18 19" key="1">
    <citation type="submission" date="2019-08" db="EMBL/GenBank/DDBJ databases">
        <authorList>
            <person name="Peeters C."/>
        </authorList>
    </citation>
    <scope>NUCLEOTIDE SEQUENCE [LARGE SCALE GENOMIC DNA]</scope>
    <source>
        <strain evidence="18 19">LMG 31118</strain>
    </source>
</reference>
<dbReference type="InterPro" id="IPR005074">
    <property type="entry name" value="Peptidase_C39"/>
</dbReference>
<dbReference type="InterPro" id="IPR036640">
    <property type="entry name" value="ABC1_TM_sf"/>
</dbReference>
<feature type="transmembrane region" description="Helical" evidence="14">
    <location>
        <begin position="415"/>
        <end position="434"/>
    </location>
</feature>
<comment type="subcellular location">
    <subcellularLocation>
        <location evidence="1">Cell membrane</location>
        <topology evidence="1">Multi-pass membrane protein</topology>
    </subcellularLocation>
</comment>
<evidence type="ECO:0000259" key="17">
    <source>
        <dbReference type="PROSITE" id="PS50990"/>
    </source>
</evidence>
<dbReference type="SUPFAM" id="SSF90123">
    <property type="entry name" value="ABC transporter transmembrane region"/>
    <property type="match status" value="1"/>
</dbReference>
<keyword evidence="19" id="KW-1185">Reference proteome</keyword>
<name>A0A5E5AI06_9BURK</name>
<dbReference type="GO" id="GO:0016887">
    <property type="term" value="F:ATP hydrolysis activity"/>
    <property type="evidence" value="ECO:0007669"/>
    <property type="project" value="InterPro"/>
</dbReference>
<dbReference type="InterPro" id="IPR017871">
    <property type="entry name" value="ABC_transporter-like_CS"/>
</dbReference>
<feature type="domain" description="Peptidase C39" evidence="17">
    <location>
        <begin position="18"/>
        <end position="137"/>
    </location>
</feature>
<evidence type="ECO:0000256" key="5">
    <source>
        <dbReference type="ARBA" id="ARBA00022692"/>
    </source>
</evidence>
<keyword evidence="7" id="KW-0547">Nucleotide-binding</keyword>
<dbReference type="PROSITE" id="PS50990">
    <property type="entry name" value="PEPTIDASE_C39"/>
    <property type="match status" value="1"/>
</dbReference>
<evidence type="ECO:0000313" key="18">
    <source>
        <dbReference type="EMBL" id="VVE72707.1"/>
    </source>
</evidence>
<dbReference type="Pfam" id="PF03412">
    <property type="entry name" value="Peptidase_C39"/>
    <property type="match status" value="1"/>
</dbReference>
<comment type="similarity">
    <text evidence="12">Belongs to the ABC transporter superfamily. Cyclolysin exporter (TC 3.A.1.109.2) family.</text>
</comment>
<dbReference type="AlphaFoldDB" id="A0A5E5AI06"/>
<dbReference type="InterPro" id="IPR011527">
    <property type="entry name" value="ABC1_TM_dom"/>
</dbReference>
<evidence type="ECO:0000313" key="19">
    <source>
        <dbReference type="Proteomes" id="UP000414136"/>
    </source>
</evidence>
<keyword evidence="10 14" id="KW-0472">Membrane</keyword>
<feature type="domain" description="ABC transporter" evidence="15">
    <location>
        <begin position="489"/>
        <end position="722"/>
    </location>
</feature>
<dbReference type="SUPFAM" id="SSF52540">
    <property type="entry name" value="P-loop containing nucleoside triphosphate hydrolases"/>
    <property type="match status" value="1"/>
</dbReference>
<sequence>MLERLALGFRQRMPLMLQTEAAECGLACLGMIAGYHGHETDLATLRGRFPVSLKGLTLGALVQLAARMELASRPVKLDIDALSKLRLPCILHWEFNHFVVLREVSSRTVTIFDPAMGIRKCSFDEISRSFTGVALELWPTAQFSPLRERRPVRLQRLIGRITGLGASIAHVVTLALVLEVLMVLQPFLMQWVIDHVLPSADLDLLTTLAIGFTLLLLMQQVTTVARGWVLMFLGTTLSLQWRSNVFMHLLRLPVTYFEKRHLGDVVSRFGAIDAIQRTLTTSFLEAMLDGLVMSITLAMMFVFSAPLAWIAVGTMALYAFGRWLWFVPLRDATEAQIVHTAKQQTHFLETVRGVKTIKLFRQQDERRSRWLTLLVNQINADLTIQKMALGYRALSGVLFGLETIIIIWLGARFVLGGTFTVGALIAFMAFKLMFDTRVSALLDKWVDVKMMQLQGERLADIVLHAPEPASPATWRDAAELSDTPSVPIIEVRNLRFRYSEHEPYVLDGVNFRIEAGESVAITGVSGGGKSTLINVLLGILPPTEGEVLLDGVPVGHVGLDKLRQLAGTVLQDDTLFAGTIAENISFFDPHADLAWVGECAHVAAIHDDIAAMPMGYNTLVGDMGTVLSGGQKQRVLLARALYKRPSVLFLDEATSHLDVEREREVNAAIATLPITRVIVAHRPETIVTASRELMLAAGRIVRDVRHADTTRRSGGGGNGGGGAGAEDAVGVAGVAGAVDAVDAAGAVGGARVAGETGPAGTVGVPVSAGVVEAVDSVGAAGVVDVVGSVGAADVVEAEGSVGAAGAASA</sequence>
<feature type="domain" description="ABC transmembrane type-1" evidence="16">
    <location>
        <begin position="171"/>
        <end position="450"/>
    </location>
</feature>
<dbReference type="Pfam" id="PF00005">
    <property type="entry name" value="ABC_tran"/>
    <property type="match status" value="1"/>
</dbReference>
<dbReference type="PROSITE" id="PS00211">
    <property type="entry name" value="ABC_TRANSPORTER_1"/>
    <property type="match status" value="1"/>
</dbReference>
<dbReference type="RefSeq" id="WP_174990554.1">
    <property type="nucleotide sequence ID" value="NZ_CABPSQ010000010.1"/>
</dbReference>
<keyword evidence="5 14" id="KW-0812">Transmembrane</keyword>
<evidence type="ECO:0000256" key="10">
    <source>
        <dbReference type="ARBA" id="ARBA00023136"/>
    </source>
</evidence>
<dbReference type="InterPro" id="IPR003439">
    <property type="entry name" value="ABC_transporter-like_ATP-bd"/>
</dbReference>
<evidence type="ECO:0000256" key="3">
    <source>
        <dbReference type="ARBA" id="ARBA00022475"/>
    </source>
</evidence>
<dbReference type="InterPro" id="IPR033838">
    <property type="entry name" value="CvaB_peptidase"/>
</dbReference>
<keyword evidence="8" id="KW-0067">ATP-binding</keyword>
<dbReference type="FunFam" id="3.40.50.300:FF:000299">
    <property type="entry name" value="ABC transporter ATP-binding protein/permease"/>
    <property type="match status" value="1"/>
</dbReference>
<dbReference type="GO" id="GO:0140359">
    <property type="term" value="F:ABC-type transporter activity"/>
    <property type="evidence" value="ECO:0007669"/>
    <property type="project" value="InterPro"/>
</dbReference>
<dbReference type="GO" id="GO:0031640">
    <property type="term" value="P:killing of cells of another organism"/>
    <property type="evidence" value="ECO:0007669"/>
    <property type="project" value="UniProtKB-KW"/>
</dbReference>
<dbReference type="Pfam" id="PF00664">
    <property type="entry name" value="ABC_membrane"/>
    <property type="match status" value="1"/>
</dbReference>
<dbReference type="InterPro" id="IPR027417">
    <property type="entry name" value="P-loop_NTPase"/>
</dbReference>
<evidence type="ECO:0000259" key="15">
    <source>
        <dbReference type="PROSITE" id="PS50893"/>
    </source>
</evidence>
<dbReference type="EMBL" id="CABPSQ010000010">
    <property type="protein sequence ID" value="VVE72707.1"/>
    <property type="molecule type" value="Genomic_DNA"/>
</dbReference>
<dbReference type="SMART" id="SM00382">
    <property type="entry name" value="AAA"/>
    <property type="match status" value="1"/>
</dbReference>
<accession>A0A5E5AI06</accession>
<dbReference type="GO" id="GO:0005886">
    <property type="term" value="C:plasma membrane"/>
    <property type="evidence" value="ECO:0007669"/>
    <property type="project" value="UniProtKB-SubCell"/>
</dbReference>
<dbReference type="GO" id="GO:0005524">
    <property type="term" value="F:ATP binding"/>
    <property type="evidence" value="ECO:0007669"/>
    <property type="project" value="UniProtKB-KW"/>
</dbReference>
<dbReference type="CDD" id="cd03246">
    <property type="entry name" value="ABCC_Protease_Secretion"/>
    <property type="match status" value="1"/>
</dbReference>
<evidence type="ECO:0000256" key="14">
    <source>
        <dbReference type="SAM" id="Phobius"/>
    </source>
</evidence>
<evidence type="ECO:0000259" key="16">
    <source>
        <dbReference type="PROSITE" id="PS50929"/>
    </source>
</evidence>
<dbReference type="PROSITE" id="PS50929">
    <property type="entry name" value="ABC_TM1F"/>
    <property type="match status" value="1"/>
</dbReference>
<organism evidence="18 19">
    <name type="scientific">Pandoraea captiosa</name>
    <dbReference type="NCBI Taxonomy" id="2508302"/>
    <lineage>
        <taxon>Bacteria</taxon>
        <taxon>Pseudomonadati</taxon>
        <taxon>Pseudomonadota</taxon>
        <taxon>Betaproteobacteria</taxon>
        <taxon>Burkholderiales</taxon>
        <taxon>Burkholderiaceae</taxon>
        <taxon>Pandoraea</taxon>
    </lineage>
</organism>
<evidence type="ECO:0000256" key="13">
    <source>
        <dbReference type="ARBA" id="ARBA00072252"/>
    </source>
</evidence>